<gene>
    <name evidence="1" type="ORF">IMCC3135_05580</name>
</gene>
<dbReference type="AlphaFoldDB" id="A0A2Z2NNB7"/>
<accession>A0A2Z2NNB7</accession>
<reference evidence="1 2" key="1">
    <citation type="submission" date="2016-12" db="EMBL/GenBank/DDBJ databases">
        <authorList>
            <person name="Song W.-J."/>
            <person name="Kurnit D.M."/>
        </authorList>
    </citation>
    <scope>NUCLEOTIDE SEQUENCE [LARGE SCALE GENOMIC DNA]</scope>
    <source>
        <strain evidence="1 2">IMCC3135</strain>
    </source>
</reference>
<evidence type="ECO:0000313" key="2">
    <source>
        <dbReference type="Proteomes" id="UP000250079"/>
    </source>
</evidence>
<protein>
    <recommendedName>
        <fullName evidence="3">ABM domain-containing protein</fullName>
    </recommendedName>
</protein>
<dbReference type="RefSeq" id="WP_088916693.1">
    <property type="nucleotide sequence ID" value="NZ_CP018632.1"/>
</dbReference>
<sequence>MAEITEIFVLKMKDPARADAIRERAREDFTQLEGVTSWKTYVTTNPDRPTLFAEIYTFPNHETAKKVTPQFGERELTKAFVDEIEEFVVGQYFTEYVSTERR</sequence>
<organism evidence="1 2">
    <name type="scientific">Granulosicoccus antarcticus IMCC3135</name>
    <dbReference type="NCBI Taxonomy" id="1192854"/>
    <lineage>
        <taxon>Bacteria</taxon>
        <taxon>Pseudomonadati</taxon>
        <taxon>Pseudomonadota</taxon>
        <taxon>Gammaproteobacteria</taxon>
        <taxon>Chromatiales</taxon>
        <taxon>Granulosicoccaceae</taxon>
        <taxon>Granulosicoccus</taxon>
    </lineage>
</organism>
<dbReference type="Proteomes" id="UP000250079">
    <property type="component" value="Chromosome"/>
</dbReference>
<dbReference type="OrthoDB" id="9553732at2"/>
<proteinExistence type="predicted"/>
<evidence type="ECO:0008006" key="3">
    <source>
        <dbReference type="Google" id="ProtNLM"/>
    </source>
</evidence>
<name>A0A2Z2NNB7_9GAMM</name>
<evidence type="ECO:0000313" key="1">
    <source>
        <dbReference type="EMBL" id="ASJ71228.1"/>
    </source>
</evidence>
<keyword evidence="2" id="KW-1185">Reference proteome</keyword>
<dbReference type="KEGG" id="gai:IMCC3135_05580"/>
<dbReference type="EMBL" id="CP018632">
    <property type="protein sequence ID" value="ASJ71228.1"/>
    <property type="molecule type" value="Genomic_DNA"/>
</dbReference>